<feature type="transmembrane region" description="Helical" evidence="13">
    <location>
        <begin position="36"/>
        <end position="55"/>
    </location>
</feature>
<dbReference type="Gene3D" id="3.40.1050.10">
    <property type="entry name" value="Carbonic anhydrase"/>
    <property type="match status" value="1"/>
</dbReference>
<feature type="transmembrane region" description="Helical" evidence="13">
    <location>
        <begin position="137"/>
        <end position="161"/>
    </location>
</feature>
<dbReference type="GO" id="GO:0055085">
    <property type="term" value="P:transmembrane transport"/>
    <property type="evidence" value="ECO:0007669"/>
    <property type="project" value="InterPro"/>
</dbReference>
<comment type="caution">
    <text evidence="15">The sequence shown here is derived from an EMBL/GenBank/DDBJ whole genome shotgun (WGS) entry which is preliminary data.</text>
</comment>
<accession>A0A7W8QL58</accession>
<dbReference type="GO" id="GO:0008270">
    <property type="term" value="F:zinc ion binding"/>
    <property type="evidence" value="ECO:0007669"/>
    <property type="project" value="InterPro"/>
</dbReference>
<evidence type="ECO:0000256" key="11">
    <source>
        <dbReference type="PIRSR" id="PIRSR601765-1"/>
    </source>
</evidence>
<evidence type="ECO:0000259" key="14">
    <source>
        <dbReference type="Pfam" id="PF00916"/>
    </source>
</evidence>
<dbReference type="GO" id="GO:0015976">
    <property type="term" value="P:carbon utilization"/>
    <property type="evidence" value="ECO:0007669"/>
    <property type="project" value="InterPro"/>
</dbReference>
<comment type="function">
    <text evidence="9">Catalyzes the reversible hydration of carbon dioxide to form bicarbonate.</text>
</comment>
<gene>
    <name evidence="15" type="ORF">HDA36_001862</name>
</gene>
<feature type="binding site" evidence="11">
    <location>
        <position position="583"/>
    </location>
    <ligand>
        <name>Zn(2+)</name>
        <dbReference type="ChEBI" id="CHEBI:29105"/>
    </ligand>
</feature>
<evidence type="ECO:0000256" key="9">
    <source>
        <dbReference type="ARBA" id="ARBA00024993"/>
    </source>
</evidence>
<comment type="subcellular location">
    <subcellularLocation>
        <location evidence="1">Membrane</location>
        <topology evidence="1">Multi-pass membrane protein</topology>
    </subcellularLocation>
</comment>
<evidence type="ECO:0000313" key="15">
    <source>
        <dbReference type="EMBL" id="MBB5431778.1"/>
    </source>
</evidence>
<dbReference type="Pfam" id="PF00916">
    <property type="entry name" value="Sulfate_transp"/>
    <property type="match status" value="1"/>
</dbReference>
<sequence length="775" mass="81145">MHHDAQGTPAGPPHPQDDTSSPLTSLPLLRNPLGDFGASLVVFLVAVPLSLGIAVASGAPLVAGLIAAVVGGIVVGLAGGSQVQVSGPAAGLTVIVADLVLAHGWQVTCLITLLAGLLQVLLGAFRIARAALAVSPAVIHGMLAGVGITIALAQLHVVLGGDPQSSAVDNVLELPGQVLDNHTPAVAVGLLTIAVMLLWPRLPGPRRLRAVPAALVAVGAATAASVLAGLPVERVDLPDSLAQAWSGPVLPDRAEVHAVAIGAVTIALVASVESLLCGLATDRLHNGPRIRLDRELVGQGAANTVSGALGGLPVAGVIVRSSANARAGARTPLSTVLHGVWILLFVALFANVVEMIPMAALAGLLVFVGLQMVNLAHLSDLRRHHEASVYLVTMGTVVLLGLLEGVIIGFALALLVALRRLTRLTVSTEESEGRWHVVVHGSLTFLGVPRVNQVLRTVPTGARVDLDLHVDFMDHASFEAIHAWRVDHERTGGRVDIDEVHENWYERSSRQSPPVGKTTPRGLARWWAPWGMRGGFDRSAPASGLLLAGAREYHSSTAGRMRSLMSGLAHRQHPSALFITCADSRVVPNVITSSGPGDLFTVRNIGNLVPTHDETELDSSVGAAIEYAVEVLDVPSVVVCGHSHCGAMKAVLDGAHTDPGGARAGRLQRWLAFARGSLQRPRAEHAAATGDPEALRILAQENVIRQLENLMTHPVVRDRVETGRLELTGMFYDLDTAQVLVLDRRTGAFEPVASGTVPVPRNADDDRPADEPAAP</sequence>
<keyword evidence="7 13" id="KW-0472">Membrane</keyword>
<dbReference type="Pfam" id="PF00484">
    <property type="entry name" value="Pro_CA"/>
    <property type="match status" value="1"/>
</dbReference>
<dbReference type="InterPro" id="IPR001765">
    <property type="entry name" value="Carbonic_anhydrase"/>
</dbReference>
<dbReference type="InterPro" id="IPR001902">
    <property type="entry name" value="SLC26A/SulP_fam"/>
</dbReference>
<feature type="transmembrane region" description="Helical" evidence="13">
    <location>
        <begin position="103"/>
        <end position="125"/>
    </location>
</feature>
<feature type="region of interest" description="Disordered" evidence="12">
    <location>
        <begin position="1"/>
        <end position="24"/>
    </location>
</feature>
<feature type="transmembrane region" description="Helical" evidence="13">
    <location>
        <begin position="181"/>
        <end position="199"/>
    </location>
</feature>
<feature type="transmembrane region" description="Helical" evidence="13">
    <location>
        <begin position="256"/>
        <end position="279"/>
    </location>
</feature>
<evidence type="ECO:0000256" key="10">
    <source>
        <dbReference type="ARBA" id="ARBA00048348"/>
    </source>
</evidence>
<evidence type="ECO:0000313" key="16">
    <source>
        <dbReference type="Proteomes" id="UP000572635"/>
    </source>
</evidence>
<dbReference type="AlphaFoldDB" id="A0A7W8QL58"/>
<keyword evidence="6 13" id="KW-1133">Transmembrane helix</keyword>
<feature type="transmembrane region" description="Helical" evidence="13">
    <location>
        <begin position="211"/>
        <end position="232"/>
    </location>
</feature>
<feature type="transmembrane region" description="Helical" evidence="13">
    <location>
        <begin position="339"/>
        <end position="368"/>
    </location>
</feature>
<keyword evidence="16" id="KW-1185">Reference proteome</keyword>
<comment type="catalytic activity">
    <reaction evidence="10">
        <text>hydrogencarbonate + H(+) = CO2 + H2O</text>
        <dbReference type="Rhea" id="RHEA:10748"/>
        <dbReference type="ChEBI" id="CHEBI:15377"/>
        <dbReference type="ChEBI" id="CHEBI:15378"/>
        <dbReference type="ChEBI" id="CHEBI:16526"/>
        <dbReference type="ChEBI" id="CHEBI:17544"/>
        <dbReference type="EC" id="4.2.1.1"/>
    </reaction>
</comment>
<evidence type="ECO:0000256" key="7">
    <source>
        <dbReference type="ARBA" id="ARBA00023136"/>
    </source>
</evidence>
<evidence type="ECO:0000256" key="2">
    <source>
        <dbReference type="ARBA" id="ARBA00006217"/>
    </source>
</evidence>
<dbReference type="PROSITE" id="PS00705">
    <property type="entry name" value="PROK_CO2_ANHYDRASE_2"/>
    <property type="match status" value="1"/>
</dbReference>
<evidence type="ECO:0000256" key="8">
    <source>
        <dbReference type="ARBA" id="ARBA00023239"/>
    </source>
</evidence>
<evidence type="ECO:0000256" key="13">
    <source>
        <dbReference type="SAM" id="Phobius"/>
    </source>
</evidence>
<keyword evidence="8 15" id="KW-0456">Lyase</keyword>
<dbReference type="SMART" id="SM00947">
    <property type="entry name" value="Pro_CA"/>
    <property type="match status" value="1"/>
</dbReference>
<dbReference type="InterPro" id="IPR015892">
    <property type="entry name" value="Carbonic_anhydrase_CS"/>
</dbReference>
<feature type="region of interest" description="Disordered" evidence="12">
    <location>
        <begin position="751"/>
        <end position="775"/>
    </location>
</feature>
<reference evidence="15 16" key="1">
    <citation type="submission" date="2020-08" db="EMBL/GenBank/DDBJ databases">
        <title>Sequencing the genomes of 1000 actinobacteria strains.</title>
        <authorList>
            <person name="Klenk H.-P."/>
        </authorList>
    </citation>
    <scope>NUCLEOTIDE SEQUENCE [LARGE SCALE GENOMIC DNA]</scope>
    <source>
        <strain evidence="15 16">DSM 44551</strain>
    </source>
</reference>
<dbReference type="GO" id="GO:0016020">
    <property type="term" value="C:membrane"/>
    <property type="evidence" value="ECO:0007669"/>
    <property type="project" value="UniProtKB-SubCell"/>
</dbReference>
<feature type="transmembrane region" description="Helical" evidence="13">
    <location>
        <begin position="62"/>
        <end position="83"/>
    </location>
</feature>
<organism evidence="15 16">
    <name type="scientific">Nocardiopsis composta</name>
    <dbReference type="NCBI Taxonomy" id="157465"/>
    <lineage>
        <taxon>Bacteria</taxon>
        <taxon>Bacillati</taxon>
        <taxon>Actinomycetota</taxon>
        <taxon>Actinomycetes</taxon>
        <taxon>Streptosporangiales</taxon>
        <taxon>Nocardiopsidaceae</taxon>
        <taxon>Nocardiopsis</taxon>
    </lineage>
</organism>
<dbReference type="InterPro" id="IPR036874">
    <property type="entry name" value="Carbonic_anhydrase_sf"/>
</dbReference>
<dbReference type="Proteomes" id="UP000572635">
    <property type="component" value="Unassembled WGS sequence"/>
</dbReference>
<feature type="binding site" evidence="11">
    <location>
        <position position="581"/>
    </location>
    <ligand>
        <name>Zn(2+)</name>
        <dbReference type="ChEBI" id="CHEBI:29105"/>
    </ligand>
</feature>
<dbReference type="EMBL" id="JACHDB010000001">
    <property type="protein sequence ID" value="MBB5431778.1"/>
    <property type="molecule type" value="Genomic_DNA"/>
</dbReference>
<dbReference type="PANTHER" id="PTHR11814">
    <property type="entry name" value="SULFATE TRANSPORTER"/>
    <property type="match status" value="1"/>
</dbReference>
<feature type="binding site" evidence="11">
    <location>
        <position position="642"/>
    </location>
    <ligand>
        <name>Zn(2+)</name>
        <dbReference type="ChEBI" id="CHEBI:29105"/>
    </ligand>
</feature>
<keyword evidence="5 11" id="KW-0862">Zinc</keyword>
<dbReference type="PROSITE" id="PS00704">
    <property type="entry name" value="PROK_CO2_ANHYDRASE_1"/>
    <property type="match status" value="1"/>
</dbReference>
<evidence type="ECO:0000256" key="6">
    <source>
        <dbReference type="ARBA" id="ARBA00022989"/>
    </source>
</evidence>
<feature type="compositionally biased region" description="Basic and acidic residues" evidence="12">
    <location>
        <begin position="762"/>
        <end position="775"/>
    </location>
</feature>
<dbReference type="GO" id="GO:0004089">
    <property type="term" value="F:carbonate dehydratase activity"/>
    <property type="evidence" value="ECO:0007669"/>
    <property type="project" value="UniProtKB-EC"/>
</dbReference>
<feature type="domain" description="SLC26A/SulP transporter" evidence="14">
    <location>
        <begin position="34"/>
        <end position="389"/>
    </location>
</feature>
<dbReference type="SUPFAM" id="SSF53056">
    <property type="entry name" value="beta-carbonic anhydrase, cab"/>
    <property type="match status" value="1"/>
</dbReference>
<feature type="binding site" evidence="11">
    <location>
        <position position="645"/>
    </location>
    <ligand>
        <name>Zn(2+)</name>
        <dbReference type="ChEBI" id="CHEBI:29105"/>
    </ligand>
</feature>
<evidence type="ECO:0000256" key="12">
    <source>
        <dbReference type="SAM" id="MobiDB-lite"/>
    </source>
</evidence>
<evidence type="ECO:0000256" key="1">
    <source>
        <dbReference type="ARBA" id="ARBA00004141"/>
    </source>
</evidence>
<keyword evidence="4 13" id="KW-0812">Transmembrane</keyword>
<dbReference type="EC" id="4.2.1.1" evidence="3"/>
<evidence type="ECO:0000256" key="5">
    <source>
        <dbReference type="ARBA" id="ARBA00022833"/>
    </source>
</evidence>
<dbReference type="InterPro" id="IPR011547">
    <property type="entry name" value="SLC26A/SulP_dom"/>
</dbReference>
<proteinExistence type="inferred from homology"/>
<evidence type="ECO:0000256" key="4">
    <source>
        <dbReference type="ARBA" id="ARBA00022692"/>
    </source>
</evidence>
<comment type="similarity">
    <text evidence="2">Belongs to the beta-class carbonic anhydrase family.</text>
</comment>
<protein>
    <recommendedName>
        <fullName evidence="3">carbonic anhydrase</fullName>
        <ecNumber evidence="3">4.2.1.1</ecNumber>
    </recommendedName>
</protein>
<name>A0A7W8QL58_9ACTN</name>
<feature type="transmembrane region" description="Helical" evidence="13">
    <location>
        <begin position="389"/>
        <end position="418"/>
    </location>
</feature>
<keyword evidence="11" id="KW-0479">Metal-binding</keyword>
<evidence type="ECO:0000256" key="3">
    <source>
        <dbReference type="ARBA" id="ARBA00012925"/>
    </source>
</evidence>
<dbReference type="RefSeq" id="WP_184391439.1">
    <property type="nucleotide sequence ID" value="NZ_BAAAJD010000013.1"/>
</dbReference>
<comment type="cofactor">
    <cofactor evidence="11">
        <name>Zn(2+)</name>
        <dbReference type="ChEBI" id="CHEBI:29105"/>
    </cofactor>
    <text evidence="11">Binds 1 zinc ion per subunit.</text>
</comment>